<dbReference type="GeneID" id="92851545"/>
<dbReference type="SUPFAM" id="SSF50891">
    <property type="entry name" value="Cyclophilin-like"/>
    <property type="match status" value="1"/>
</dbReference>
<feature type="domain" description="Carboxyltransferase" evidence="4">
    <location>
        <begin position="7"/>
        <end position="219"/>
    </location>
</feature>
<dbReference type="Gene3D" id="2.40.100.10">
    <property type="entry name" value="Cyclophilin-like"/>
    <property type="match status" value="1"/>
</dbReference>
<dbReference type="SMART" id="SM00796">
    <property type="entry name" value="AHS1"/>
    <property type="match status" value="1"/>
</dbReference>
<evidence type="ECO:0000256" key="3">
    <source>
        <dbReference type="ARBA" id="ARBA00022840"/>
    </source>
</evidence>
<keyword evidence="2" id="KW-0378">Hydrolase</keyword>
<proteinExistence type="predicted"/>
<organism evidence="5 6">
    <name type="scientific">Bacillus sonorensis</name>
    <dbReference type="NCBI Taxonomy" id="119858"/>
    <lineage>
        <taxon>Bacteria</taxon>
        <taxon>Bacillati</taxon>
        <taxon>Bacillota</taxon>
        <taxon>Bacilli</taxon>
        <taxon>Bacillales</taxon>
        <taxon>Bacillaceae</taxon>
        <taxon>Bacillus</taxon>
    </lineage>
</organism>
<dbReference type="PANTHER" id="PTHR34698:SF2">
    <property type="entry name" value="5-OXOPROLINASE SUBUNIT B"/>
    <property type="match status" value="1"/>
</dbReference>
<dbReference type="Pfam" id="PF02682">
    <property type="entry name" value="CT_C_D"/>
    <property type="match status" value="1"/>
</dbReference>
<dbReference type="SUPFAM" id="SSF160467">
    <property type="entry name" value="PH0987 N-terminal domain-like"/>
    <property type="match status" value="1"/>
</dbReference>
<accession>A0ABM6LNL1</accession>
<gene>
    <name evidence="5" type="ORF">S101395_04511</name>
</gene>
<dbReference type="EMBL" id="CP021920">
    <property type="protein sequence ID" value="ASB90999.1"/>
    <property type="molecule type" value="Genomic_DNA"/>
</dbReference>
<evidence type="ECO:0000313" key="6">
    <source>
        <dbReference type="Proteomes" id="UP000196877"/>
    </source>
</evidence>
<dbReference type="InterPro" id="IPR010016">
    <property type="entry name" value="PxpB"/>
</dbReference>
<dbReference type="RefSeq" id="WP_006638724.1">
    <property type="nucleotide sequence ID" value="NZ_CABJEH010000008.1"/>
</dbReference>
<name>A0ABM6LNL1_9BACI</name>
<keyword evidence="6" id="KW-1185">Reference proteome</keyword>
<keyword evidence="3" id="KW-0067">ATP-binding</keyword>
<evidence type="ECO:0000256" key="1">
    <source>
        <dbReference type="ARBA" id="ARBA00022741"/>
    </source>
</evidence>
<reference evidence="5 6" key="1">
    <citation type="submission" date="2017-06" db="EMBL/GenBank/DDBJ databases">
        <title>Genome sequence of Bacillus sonorensis strain SRCM101395.</title>
        <authorList>
            <person name="Cho S.H."/>
        </authorList>
    </citation>
    <scope>NUCLEOTIDE SEQUENCE [LARGE SCALE GENOMIC DNA]</scope>
    <source>
        <strain evidence="5 6">SRCM101395</strain>
    </source>
</reference>
<protein>
    <submittedName>
        <fullName evidence="5">Kinase A inhibitor</fullName>
    </submittedName>
</protein>
<dbReference type="Proteomes" id="UP000196877">
    <property type="component" value="Chromosome"/>
</dbReference>
<evidence type="ECO:0000313" key="5">
    <source>
        <dbReference type="EMBL" id="ASB90999.1"/>
    </source>
</evidence>
<sequence>MNNLFDAKITPLGDSAVLIQLGTEINERTHRLIGALTKHIENHPFPGFIECVPAFTSLTVFYHPLKVHEQMKGSACNSPYEKVKAFMKKSLKEMTAEEETAKRTVEIPVCYGGSFGPDLEEVARINGLTPEEVIEIHTSGEYLVYMIGFAPGFPYLGGMSEKIAAPRRSSPRTSIPAGSVGIAGKQTGVYPLSTPGGWQLIGNTPLDLFRPYQQPPSLLKAGDIVTFVRVTEEEYDRLKEGES</sequence>
<dbReference type="Gene3D" id="3.30.1360.40">
    <property type="match status" value="1"/>
</dbReference>
<dbReference type="InterPro" id="IPR029000">
    <property type="entry name" value="Cyclophilin-like_dom_sf"/>
</dbReference>
<keyword evidence="1" id="KW-0547">Nucleotide-binding</keyword>
<dbReference type="InterPro" id="IPR003833">
    <property type="entry name" value="CT_C_D"/>
</dbReference>
<evidence type="ECO:0000259" key="4">
    <source>
        <dbReference type="SMART" id="SM00796"/>
    </source>
</evidence>
<dbReference type="NCBIfam" id="TIGR00370">
    <property type="entry name" value="5-oxoprolinase subunit PxpB"/>
    <property type="match status" value="1"/>
</dbReference>
<evidence type="ECO:0000256" key="2">
    <source>
        <dbReference type="ARBA" id="ARBA00022801"/>
    </source>
</evidence>
<dbReference type="PANTHER" id="PTHR34698">
    <property type="entry name" value="5-OXOPROLINASE SUBUNIT B"/>
    <property type="match status" value="1"/>
</dbReference>